<evidence type="ECO:0000256" key="4">
    <source>
        <dbReference type="ARBA" id="ARBA00047686"/>
    </source>
</evidence>
<dbReference type="Proteomes" id="UP001327219">
    <property type="component" value="Chromosome"/>
</dbReference>
<name>A0ABZ0UNE8_9RICK</name>
<dbReference type="InterPro" id="IPR029054">
    <property type="entry name" value="dUTPase-like"/>
</dbReference>
<dbReference type="PANTHER" id="PTHR11241">
    <property type="entry name" value="DEOXYURIDINE 5'-TRIPHOSPHATE NUCLEOTIDOHYDROLASE"/>
    <property type="match status" value="1"/>
</dbReference>
<dbReference type="NCBIfam" id="TIGR00576">
    <property type="entry name" value="dut"/>
    <property type="match status" value="1"/>
</dbReference>
<keyword evidence="2 5" id="KW-0378">Hydrolase</keyword>
<dbReference type="HAMAP" id="MF_00116">
    <property type="entry name" value="dUTPase_bact"/>
    <property type="match status" value="1"/>
</dbReference>
<keyword evidence="8" id="KW-1185">Reference proteome</keyword>
<comment type="caution">
    <text evidence="5">Lacks conserved residue(s) required for the propagation of feature annotation.</text>
</comment>
<keyword evidence="3 5" id="KW-0546">Nucleotide metabolism</keyword>
<dbReference type="NCBIfam" id="NF001862">
    <property type="entry name" value="PRK00601.1"/>
    <property type="match status" value="1"/>
</dbReference>
<comment type="similarity">
    <text evidence="1 5">Belongs to the dUTPase family.</text>
</comment>
<dbReference type="CDD" id="cd07557">
    <property type="entry name" value="trimeric_dUTPase"/>
    <property type="match status" value="1"/>
</dbReference>
<evidence type="ECO:0000256" key="3">
    <source>
        <dbReference type="ARBA" id="ARBA00023080"/>
    </source>
</evidence>
<protein>
    <recommendedName>
        <fullName evidence="5">Deoxyuridine 5'-triphosphate nucleotidohydrolase</fullName>
        <shortName evidence="5">dUTPase</shortName>
        <ecNumber evidence="5">3.6.1.23</ecNumber>
    </recommendedName>
    <alternativeName>
        <fullName evidence="5">dUTP pyrophosphatase</fullName>
    </alternativeName>
</protein>
<organism evidence="7 8">
    <name type="scientific">Candidatus Bandiella euplotis</name>
    <dbReference type="NCBI Taxonomy" id="1664265"/>
    <lineage>
        <taxon>Bacteria</taxon>
        <taxon>Pseudomonadati</taxon>
        <taxon>Pseudomonadota</taxon>
        <taxon>Alphaproteobacteria</taxon>
        <taxon>Rickettsiales</taxon>
        <taxon>Candidatus Midichloriaceae</taxon>
        <taxon>Candidatus Bandiella</taxon>
    </lineage>
</organism>
<feature type="binding site" evidence="5">
    <location>
        <begin position="69"/>
        <end position="71"/>
    </location>
    <ligand>
        <name>substrate</name>
    </ligand>
</feature>
<keyword evidence="5" id="KW-0460">Magnesium</keyword>
<feature type="domain" description="dUTPase-like" evidence="6">
    <location>
        <begin position="20"/>
        <end position="149"/>
    </location>
</feature>
<sequence>MNEIKISIIKLSSLKDLSPPQHATQYSAGVDLVAAIEEDILLKPMARVLVPTGIAIAVPTGFEAQVRPRSGLAIKHGITVINAPGTIDSDYRGEIKVPIINLGHEDFVIEKGMRIAQMVISQYFSINWHVTDTLPESTTRGNAGFGSTGYNSI</sequence>
<comment type="cofactor">
    <cofactor evidence="5">
        <name>Mg(2+)</name>
        <dbReference type="ChEBI" id="CHEBI:18420"/>
    </cofactor>
</comment>
<dbReference type="SUPFAM" id="SSF51283">
    <property type="entry name" value="dUTPase-like"/>
    <property type="match status" value="1"/>
</dbReference>
<feature type="binding site" evidence="5">
    <location>
        <begin position="86"/>
        <end position="88"/>
    </location>
    <ligand>
        <name>substrate</name>
    </ligand>
</feature>
<comment type="pathway">
    <text evidence="5">Pyrimidine metabolism; dUMP biosynthesis; dUMP from dCTP (dUTP route): step 2/2.</text>
</comment>
<accession>A0ABZ0UNE8</accession>
<evidence type="ECO:0000313" key="7">
    <source>
        <dbReference type="EMBL" id="WPX96494.1"/>
    </source>
</evidence>
<dbReference type="Pfam" id="PF00692">
    <property type="entry name" value="dUTPase"/>
    <property type="match status" value="1"/>
</dbReference>
<comment type="function">
    <text evidence="5">This enzyme is involved in nucleotide metabolism: it produces dUMP, the immediate precursor of thymidine nucleotides and it decreases the intracellular concentration of dUTP so that uracil cannot be incorporated into DNA.</text>
</comment>
<evidence type="ECO:0000313" key="8">
    <source>
        <dbReference type="Proteomes" id="UP001327219"/>
    </source>
</evidence>
<gene>
    <name evidence="5" type="primary">dut</name>
    <name evidence="7" type="ORF">Bandiella_00610</name>
</gene>
<reference evidence="7 8" key="1">
    <citation type="submission" date="2022-11" db="EMBL/GenBank/DDBJ databases">
        <title>Host association and intracellularity evolved multiple times independently in the Rickettsiales.</title>
        <authorList>
            <person name="Castelli M."/>
            <person name="Nardi T."/>
            <person name="Gammuto L."/>
            <person name="Bellinzona G."/>
            <person name="Sabaneyeva E."/>
            <person name="Potekhin A."/>
            <person name="Serra V."/>
            <person name="Petroni G."/>
            <person name="Sassera D."/>
        </authorList>
    </citation>
    <scope>NUCLEOTIDE SEQUENCE [LARGE SCALE GENOMIC DNA]</scope>
    <source>
        <strain evidence="7 8">NDG2</strain>
    </source>
</reference>
<dbReference type="EC" id="3.6.1.23" evidence="5"/>
<dbReference type="InterPro" id="IPR033704">
    <property type="entry name" value="dUTPase_trimeric"/>
</dbReference>
<dbReference type="PANTHER" id="PTHR11241:SF0">
    <property type="entry name" value="DEOXYURIDINE 5'-TRIPHOSPHATE NUCLEOTIDOHYDROLASE"/>
    <property type="match status" value="1"/>
</dbReference>
<dbReference type="Gene3D" id="2.70.40.10">
    <property type="match status" value="1"/>
</dbReference>
<evidence type="ECO:0000259" key="6">
    <source>
        <dbReference type="Pfam" id="PF00692"/>
    </source>
</evidence>
<evidence type="ECO:0000256" key="1">
    <source>
        <dbReference type="ARBA" id="ARBA00006581"/>
    </source>
</evidence>
<evidence type="ECO:0000256" key="5">
    <source>
        <dbReference type="HAMAP-Rule" id="MF_00116"/>
    </source>
</evidence>
<dbReference type="InterPro" id="IPR036157">
    <property type="entry name" value="dUTPase-like_sf"/>
</dbReference>
<keyword evidence="5" id="KW-0479">Metal-binding</keyword>
<dbReference type="InterPro" id="IPR008181">
    <property type="entry name" value="dUTPase"/>
</dbReference>
<comment type="catalytic activity">
    <reaction evidence="4 5">
        <text>dUTP + H2O = dUMP + diphosphate + H(+)</text>
        <dbReference type="Rhea" id="RHEA:10248"/>
        <dbReference type="ChEBI" id="CHEBI:15377"/>
        <dbReference type="ChEBI" id="CHEBI:15378"/>
        <dbReference type="ChEBI" id="CHEBI:33019"/>
        <dbReference type="ChEBI" id="CHEBI:61555"/>
        <dbReference type="ChEBI" id="CHEBI:246422"/>
        <dbReference type="EC" id="3.6.1.23"/>
    </reaction>
</comment>
<evidence type="ECO:0000256" key="2">
    <source>
        <dbReference type="ARBA" id="ARBA00022801"/>
    </source>
</evidence>
<feature type="binding site" evidence="5">
    <location>
        <position position="82"/>
    </location>
    <ligand>
        <name>substrate</name>
    </ligand>
</feature>
<dbReference type="EMBL" id="CP110820">
    <property type="protein sequence ID" value="WPX96494.1"/>
    <property type="molecule type" value="Genomic_DNA"/>
</dbReference>
<proteinExistence type="inferred from homology"/>